<dbReference type="Gene3D" id="3.90.930.1">
    <property type="match status" value="1"/>
</dbReference>
<dbReference type="Proteomes" id="UP001500908">
    <property type="component" value="Unassembled WGS sequence"/>
</dbReference>
<evidence type="ECO:0000313" key="1">
    <source>
        <dbReference type="EMBL" id="GAA3745921.1"/>
    </source>
</evidence>
<accession>A0ABP7FRH1</accession>
<protein>
    <recommendedName>
        <fullName evidence="3">MORN repeat variant</fullName>
    </recommendedName>
</protein>
<evidence type="ECO:0008006" key="3">
    <source>
        <dbReference type="Google" id="ProtNLM"/>
    </source>
</evidence>
<dbReference type="SUPFAM" id="SSF82185">
    <property type="entry name" value="Histone H3 K4-specific methyltransferase SET7/9 N-terminal domain"/>
    <property type="match status" value="1"/>
</dbReference>
<comment type="caution">
    <text evidence="1">The sequence shown here is derived from an EMBL/GenBank/DDBJ whole genome shotgun (WGS) entry which is preliminary data.</text>
</comment>
<dbReference type="EMBL" id="BAABDD010000010">
    <property type="protein sequence ID" value="GAA3745921.1"/>
    <property type="molecule type" value="Genomic_DNA"/>
</dbReference>
<organism evidence="1 2">
    <name type="scientific">Salinactinospora qingdaonensis</name>
    <dbReference type="NCBI Taxonomy" id="702744"/>
    <lineage>
        <taxon>Bacteria</taxon>
        <taxon>Bacillati</taxon>
        <taxon>Actinomycetota</taxon>
        <taxon>Actinomycetes</taxon>
        <taxon>Streptosporangiales</taxon>
        <taxon>Nocardiopsidaceae</taxon>
        <taxon>Salinactinospora</taxon>
    </lineage>
</organism>
<evidence type="ECO:0000313" key="2">
    <source>
        <dbReference type="Proteomes" id="UP001500908"/>
    </source>
</evidence>
<dbReference type="RefSeq" id="WP_344971541.1">
    <property type="nucleotide sequence ID" value="NZ_BAABDD010000010.1"/>
</dbReference>
<dbReference type="Pfam" id="PF07661">
    <property type="entry name" value="MORN_2"/>
    <property type="match status" value="2"/>
</dbReference>
<dbReference type="InterPro" id="IPR011652">
    <property type="entry name" value="MORN_2"/>
</dbReference>
<reference evidence="2" key="1">
    <citation type="journal article" date="2019" name="Int. J. Syst. Evol. Microbiol.">
        <title>The Global Catalogue of Microorganisms (GCM) 10K type strain sequencing project: providing services to taxonomists for standard genome sequencing and annotation.</title>
        <authorList>
            <consortium name="The Broad Institute Genomics Platform"/>
            <consortium name="The Broad Institute Genome Sequencing Center for Infectious Disease"/>
            <person name="Wu L."/>
            <person name="Ma J."/>
        </authorList>
    </citation>
    <scope>NUCLEOTIDE SEQUENCE [LARGE SCALE GENOMIC DNA]</scope>
    <source>
        <strain evidence="2">JCM 17137</strain>
    </source>
</reference>
<name>A0ABP7FRH1_9ACTN</name>
<gene>
    <name evidence="1" type="ORF">GCM10022402_26870</name>
</gene>
<proteinExistence type="predicted"/>
<sequence>MKRVHEEDIDFETQGIATYEGEAYTGEIVEHDENGNTISLVTYRDGEEDGPYLEWYPDGTPQVKGFIVSGKGPIGTWIKWHKNGQISQEQHFDDRGREVARRQWDEHGNVIKDSVYKNPI</sequence>
<keyword evidence="2" id="KW-1185">Reference proteome</keyword>